<accession>A0ABV6XQY7</accession>
<gene>
    <name evidence="3" type="ORF">ABUW04_20665</name>
</gene>
<dbReference type="RefSeq" id="WP_380566144.1">
    <property type="nucleotide sequence ID" value="NZ_JBEUKS010000007.1"/>
</dbReference>
<organism evidence="3 4">
    <name type="scientific">Streptacidiphilus jeojiensis</name>
    <dbReference type="NCBI Taxonomy" id="3229225"/>
    <lineage>
        <taxon>Bacteria</taxon>
        <taxon>Bacillati</taxon>
        <taxon>Actinomycetota</taxon>
        <taxon>Actinomycetes</taxon>
        <taxon>Kitasatosporales</taxon>
        <taxon>Streptomycetaceae</taxon>
        <taxon>Streptacidiphilus</taxon>
    </lineage>
</organism>
<sequence length="239" mass="24931">MADRRERPERVGQVGPLEVPGEESADVPSGPPEEASAEAFQGRLGAWWHGLGRSTRRTLLAAAAVVLGVLAVPALQAGQHGVPAPAPSSPLPELAPWPSEITDVTYAGIIPEDLSGRRFVILLQIAVSGPIPVTVSQFGQFHAGMLLTPGDGLPLTITPGTSRIVHVLADVQDCGRAPGQYDLPFIDVTLTDERATQTQSEFLGGTYGDDLHRQIARGCAGYPTSFAPAAPAPIVSPAG</sequence>
<evidence type="ECO:0000256" key="1">
    <source>
        <dbReference type="SAM" id="MobiDB-lite"/>
    </source>
</evidence>
<dbReference type="PROSITE" id="PS51318">
    <property type="entry name" value="TAT"/>
    <property type="match status" value="1"/>
</dbReference>
<evidence type="ECO:0008006" key="5">
    <source>
        <dbReference type="Google" id="ProtNLM"/>
    </source>
</evidence>
<dbReference type="EMBL" id="JBEUKS010000007">
    <property type="protein sequence ID" value="MFC1440676.1"/>
    <property type="molecule type" value="Genomic_DNA"/>
</dbReference>
<evidence type="ECO:0000313" key="3">
    <source>
        <dbReference type="EMBL" id="MFC1440676.1"/>
    </source>
</evidence>
<keyword evidence="4" id="KW-1185">Reference proteome</keyword>
<feature type="compositionally biased region" description="Basic and acidic residues" evidence="1">
    <location>
        <begin position="1"/>
        <end position="10"/>
    </location>
</feature>
<keyword evidence="2" id="KW-0472">Membrane</keyword>
<keyword evidence="2" id="KW-0812">Transmembrane</keyword>
<dbReference type="Proteomes" id="UP001592581">
    <property type="component" value="Unassembled WGS sequence"/>
</dbReference>
<comment type="caution">
    <text evidence="3">The sequence shown here is derived from an EMBL/GenBank/DDBJ whole genome shotgun (WGS) entry which is preliminary data.</text>
</comment>
<proteinExistence type="predicted"/>
<dbReference type="InterPro" id="IPR006311">
    <property type="entry name" value="TAT_signal"/>
</dbReference>
<evidence type="ECO:0000256" key="2">
    <source>
        <dbReference type="SAM" id="Phobius"/>
    </source>
</evidence>
<keyword evidence="2" id="KW-1133">Transmembrane helix</keyword>
<evidence type="ECO:0000313" key="4">
    <source>
        <dbReference type="Proteomes" id="UP001592581"/>
    </source>
</evidence>
<protein>
    <recommendedName>
        <fullName evidence="5">Tat pathway signal sequence domain protein</fullName>
    </recommendedName>
</protein>
<name>A0ABV6XQY7_9ACTN</name>
<feature type="region of interest" description="Disordered" evidence="1">
    <location>
        <begin position="1"/>
        <end position="36"/>
    </location>
</feature>
<feature type="transmembrane region" description="Helical" evidence="2">
    <location>
        <begin position="59"/>
        <end position="78"/>
    </location>
</feature>
<reference evidence="3 4" key="1">
    <citation type="submission" date="2024-06" db="EMBL/GenBank/DDBJ databases">
        <authorList>
            <person name="Lee S.D."/>
        </authorList>
    </citation>
    <scope>NUCLEOTIDE SEQUENCE [LARGE SCALE GENOMIC DNA]</scope>
    <source>
        <strain evidence="3 4">N1-10</strain>
    </source>
</reference>